<dbReference type="PATRIC" id="fig|1470200.3.peg.2528"/>
<dbReference type="OrthoDB" id="5293495at2"/>
<dbReference type="PANTHER" id="PTHR42951:SF14">
    <property type="entry name" value="METALLO-BETA-LACTAMASE SUPERFAMILY PROTEIN"/>
    <property type="match status" value="1"/>
</dbReference>
<dbReference type="Gene3D" id="3.60.15.10">
    <property type="entry name" value="Ribonuclease Z/Hydroxyacylglutathione hydrolase-like"/>
    <property type="match status" value="1"/>
</dbReference>
<dbReference type="Proteomes" id="UP000036027">
    <property type="component" value="Unassembled WGS sequence"/>
</dbReference>
<dbReference type="Pfam" id="PF00753">
    <property type="entry name" value="Lactamase_B"/>
    <property type="match status" value="1"/>
</dbReference>
<feature type="signal peptide" evidence="1">
    <location>
        <begin position="1"/>
        <end position="20"/>
    </location>
</feature>
<dbReference type="EMBL" id="JTDO01000009">
    <property type="protein sequence ID" value="KLT72733.1"/>
    <property type="molecule type" value="Genomic_DNA"/>
</dbReference>
<proteinExistence type="predicted"/>
<dbReference type="InterPro" id="IPR050855">
    <property type="entry name" value="NDM-1-like"/>
</dbReference>
<feature type="chain" id="PRO_5005248570" description="Metallo-beta-lactamase domain-containing protein" evidence="1">
    <location>
        <begin position="21"/>
        <end position="286"/>
    </location>
</feature>
<feature type="domain" description="Metallo-beta-lactamase" evidence="2">
    <location>
        <begin position="37"/>
        <end position="221"/>
    </location>
</feature>
<dbReference type="PANTHER" id="PTHR42951">
    <property type="entry name" value="METALLO-BETA-LACTAMASE DOMAIN-CONTAINING"/>
    <property type="match status" value="1"/>
</dbReference>
<keyword evidence="1" id="KW-0732">Signal</keyword>
<keyword evidence="4" id="KW-1185">Reference proteome</keyword>
<protein>
    <recommendedName>
        <fullName evidence="2">Metallo-beta-lactamase domain-containing protein</fullName>
    </recommendedName>
</protein>
<dbReference type="AlphaFoldDB" id="A0A0J1C344"/>
<sequence length="286" mass="32278">MKNTAALLLTASLLSQTALADNLKFHTYNPQENSIFPVTSVIVEGDSELMLVDAQFQRNDALKVVSQLQSLNKPLKIIYISHYDPDFYFGLDVITQAFPKAKVIATPETANHIQNSIIGKYNYWSPILKENAPKALVLPQPFTGNNLTVGNSRIAIKGQDIDPAHTYLWDTQSRTLFGGVQLYQGMHLWLADSQTAEARSRWQQSLQQMAELEPKTVIPGHFIGTPSPKVIQENQEYLRHVEKNWHPGETSKVFIQKIKAEYPNYKGTQDLELSAKVLSGEMKWPQ</sequence>
<organism evidence="3 4">
    <name type="scientific">Neisseria arctica</name>
    <dbReference type="NCBI Taxonomy" id="1470200"/>
    <lineage>
        <taxon>Bacteria</taxon>
        <taxon>Pseudomonadati</taxon>
        <taxon>Pseudomonadota</taxon>
        <taxon>Betaproteobacteria</taxon>
        <taxon>Neisseriales</taxon>
        <taxon>Neisseriaceae</taxon>
        <taxon>Neisseria</taxon>
    </lineage>
</organism>
<evidence type="ECO:0000313" key="3">
    <source>
        <dbReference type="EMBL" id="KLT72733.1"/>
    </source>
</evidence>
<evidence type="ECO:0000256" key="1">
    <source>
        <dbReference type="SAM" id="SignalP"/>
    </source>
</evidence>
<comment type="caution">
    <text evidence="3">The sequence shown here is derived from an EMBL/GenBank/DDBJ whole genome shotgun (WGS) entry which is preliminary data.</text>
</comment>
<dbReference type="CDD" id="cd07739">
    <property type="entry name" value="metallo-hydrolase-like_MBL-fold"/>
    <property type="match status" value="1"/>
</dbReference>
<name>A0A0J1C344_9NEIS</name>
<accession>A0A0J1C344</accession>
<dbReference type="SMART" id="SM00849">
    <property type="entry name" value="Lactamase_B"/>
    <property type="match status" value="1"/>
</dbReference>
<dbReference type="InterPro" id="IPR036866">
    <property type="entry name" value="RibonucZ/Hydroxyglut_hydro"/>
</dbReference>
<reference evidence="3 4" key="1">
    <citation type="submission" date="2014-11" db="EMBL/GenBank/DDBJ databases">
        <title>Genome of a novel goose pathogen.</title>
        <authorList>
            <person name="Hansen C.M."/>
            <person name="Hueffer K."/>
            <person name="Choi S.C."/>
        </authorList>
    </citation>
    <scope>NUCLEOTIDE SEQUENCE [LARGE SCALE GENOMIC DNA]</scope>
    <source>
        <strain evidence="3 4">KH1503</strain>
    </source>
</reference>
<evidence type="ECO:0000313" key="4">
    <source>
        <dbReference type="Proteomes" id="UP000036027"/>
    </source>
</evidence>
<dbReference type="RefSeq" id="WP_047761119.1">
    <property type="nucleotide sequence ID" value="NZ_CP091510.1"/>
</dbReference>
<dbReference type="SUPFAM" id="SSF56281">
    <property type="entry name" value="Metallo-hydrolase/oxidoreductase"/>
    <property type="match status" value="1"/>
</dbReference>
<dbReference type="InterPro" id="IPR001279">
    <property type="entry name" value="Metallo-B-lactamas"/>
</dbReference>
<dbReference type="STRING" id="1470200.PL75_06545"/>
<evidence type="ECO:0000259" key="2">
    <source>
        <dbReference type="SMART" id="SM00849"/>
    </source>
</evidence>
<gene>
    <name evidence="3" type="ORF">PL75_06545</name>
</gene>